<organism evidence="2">
    <name type="scientific">viral metagenome</name>
    <dbReference type="NCBI Taxonomy" id="1070528"/>
    <lineage>
        <taxon>unclassified sequences</taxon>
        <taxon>metagenomes</taxon>
        <taxon>organismal metagenomes</taxon>
    </lineage>
</organism>
<dbReference type="InterPro" id="IPR013216">
    <property type="entry name" value="Methyltransf_11"/>
</dbReference>
<dbReference type="SUPFAM" id="SSF53335">
    <property type="entry name" value="S-adenosyl-L-methionine-dependent methyltransferases"/>
    <property type="match status" value="1"/>
</dbReference>
<accession>A0A6C0HDH3</accession>
<feature type="domain" description="Methyltransferase type 11" evidence="1">
    <location>
        <begin position="32"/>
        <end position="108"/>
    </location>
</feature>
<sequence length="211" mass="24027">MHDTSFISGKYFAELYGGNQKIVLDIGGKAIGGGSLRKCFEDLNMKYVCVDMEAHPTVDIVVKPTEKLPFEDESIDLIISSSCFEHDPCFWMTFKDLCRVIKKDGYIYMSAPSNGPYHKYPGDNWRFYGDAGQALAYWSGIQVSNGEVHPVKVEETFFILPKSDVWTDFVCVWKRVDEKETDIVLPDKLKFKNGILKNKLTNEGYQCACMK</sequence>
<dbReference type="GO" id="GO:0008757">
    <property type="term" value="F:S-adenosylmethionine-dependent methyltransferase activity"/>
    <property type="evidence" value="ECO:0007669"/>
    <property type="project" value="InterPro"/>
</dbReference>
<evidence type="ECO:0000259" key="1">
    <source>
        <dbReference type="Pfam" id="PF08241"/>
    </source>
</evidence>
<dbReference type="AlphaFoldDB" id="A0A6C0HDH3"/>
<evidence type="ECO:0000313" key="2">
    <source>
        <dbReference type="EMBL" id="QHT78638.1"/>
    </source>
</evidence>
<dbReference type="EMBL" id="MN739934">
    <property type="protein sequence ID" value="QHT78638.1"/>
    <property type="molecule type" value="Genomic_DNA"/>
</dbReference>
<reference evidence="2" key="1">
    <citation type="journal article" date="2020" name="Nature">
        <title>Giant virus diversity and host interactions through global metagenomics.</title>
        <authorList>
            <person name="Schulz F."/>
            <person name="Roux S."/>
            <person name="Paez-Espino D."/>
            <person name="Jungbluth S."/>
            <person name="Walsh D.A."/>
            <person name="Denef V.J."/>
            <person name="McMahon K.D."/>
            <person name="Konstantinidis K.T."/>
            <person name="Eloe-Fadrosh E.A."/>
            <person name="Kyrpides N.C."/>
            <person name="Woyke T."/>
        </authorList>
    </citation>
    <scope>NUCLEOTIDE SEQUENCE</scope>
    <source>
        <strain evidence="2">GVMAG-M-3300023179-92</strain>
    </source>
</reference>
<protein>
    <recommendedName>
        <fullName evidence="1">Methyltransferase type 11 domain-containing protein</fullName>
    </recommendedName>
</protein>
<proteinExistence type="predicted"/>
<name>A0A6C0HDH3_9ZZZZ</name>
<dbReference type="InterPro" id="IPR029063">
    <property type="entry name" value="SAM-dependent_MTases_sf"/>
</dbReference>
<dbReference type="Pfam" id="PF08241">
    <property type="entry name" value="Methyltransf_11"/>
    <property type="match status" value="1"/>
</dbReference>
<dbReference type="Gene3D" id="3.40.50.150">
    <property type="entry name" value="Vaccinia Virus protein VP39"/>
    <property type="match status" value="1"/>
</dbReference>